<dbReference type="PANTHER" id="PTHR45772">
    <property type="entry name" value="CONSERVED COMPONENT OF ABC TRANSPORTER FOR NATURAL AMINO ACIDS-RELATED"/>
    <property type="match status" value="1"/>
</dbReference>
<feature type="transmembrane region" description="Helical" evidence="9">
    <location>
        <begin position="275"/>
        <end position="300"/>
    </location>
</feature>
<dbReference type="SUPFAM" id="SSF52540">
    <property type="entry name" value="P-loop containing nucleoside triphosphate hydrolases"/>
    <property type="match status" value="1"/>
</dbReference>
<dbReference type="InterPro" id="IPR043428">
    <property type="entry name" value="LivM-like"/>
</dbReference>
<keyword evidence="11" id="KW-0378">Hydrolase</keyword>
<sequence>MTRLQFHLVAAAGVLLLALAPALLSPFSITLMNFIGIYALAVLGLVLLSGIGGMLSFGQAAFVGIAAYATAWLTVKAGYSPWIGLVVGVVLTGLVAAILGAVTLRLGGHFLSLSTIAWGLATYFLFGNVPMLGQYNGISEIPPISIGGYALSSSNSIYYLIWVFVIVSLVLSANLLDSREGRAVRALRGGQVMTESLGINPFRVKLITFVIAALLSALSGWLYAHMSRFVSPAPFDVSVGILYLLMAMVGGMAYLSGAIVGAAVVTLLKNSIQDWLPVISPGASGQLEVIVFSVLFILVLQRARAGIVPLALRWLPRVQPTPPLASGSLVHRQQPERGQPILTIAGATRRFGGLLAVDNVSFEVKAGEILGLIGPNGAGKTTMFNLITGALPLNQGRISFLGQDISRHAQRQIARAGIARTFQHVKLRKTMTLLDTVLLGTYGRTSSGFFAGVLRLDRAEEARAQAEAMRQLQRVGLADRAFELAGNLPLGNQRLLEIARALAADPALLVLDEPAAGLRSAEKAELAHLLEALRAEGLSILLVEHDMDFVMGLVDRTVVMDFGAKLCEGTPAVVRSDPRVQEAYLGGVA</sequence>
<protein>
    <submittedName>
        <fullName evidence="11">Metal-dependent hydrolase</fullName>
    </submittedName>
</protein>
<keyword evidence="4 9" id="KW-0812">Transmembrane</keyword>
<dbReference type="AlphaFoldDB" id="A0A512NQG1"/>
<dbReference type="FunFam" id="3.40.50.300:FF:000421">
    <property type="entry name" value="Branched-chain amino acid ABC transporter ATP-binding protein"/>
    <property type="match status" value="1"/>
</dbReference>
<feature type="domain" description="ABC transporter" evidence="10">
    <location>
        <begin position="342"/>
        <end position="587"/>
    </location>
</feature>
<comment type="caution">
    <text evidence="11">The sequence shown here is derived from an EMBL/GenBank/DDBJ whole genome shotgun (WGS) entry which is preliminary data.</text>
</comment>
<dbReference type="RefSeq" id="WP_147156502.1">
    <property type="nucleotide sequence ID" value="NZ_BKAJ01000205.1"/>
</dbReference>
<keyword evidence="5" id="KW-0547">Nucleotide-binding</keyword>
<evidence type="ECO:0000259" key="10">
    <source>
        <dbReference type="PROSITE" id="PS50893"/>
    </source>
</evidence>
<dbReference type="InterPro" id="IPR027417">
    <property type="entry name" value="P-loop_NTPase"/>
</dbReference>
<dbReference type="InterPro" id="IPR032823">
    <property type="entry name" value="BCA_ABC_TP_C"/>
</dbReference>
<keyword evidence="6" id="KW-0067">ATP-binding</keyword>
<evidence type="ECO:0000256" key="9">
    <source>
        <dbReference type="SAM" id="Phobius"/>
    </source>
</evidence>
<dbReference type="InterPro" id="IPR003593">
    <property type="entry name" value="AAA+_ATPase"/>
</dbReference>
<keyword evidence="3" id="KW-1003">Cell membrane</keyword>
<dbReference type="EMBL" id="BKAJ01000205">
    <property type="protein sequence ID" value="GEP61180.1"/>
    <property type="molecule type" value="Genomic_DNA"/>
</dbReference>
<dbReference type="InterPro" id="IPR051120">
    <property type="entry name" value="ABC_AA/LPS_Transport"/>
</dbReference>
<dbReference type="PANTHER" id="PTHR45772:SF2">
    <property type="entry name" value="ABC TRANSPORTER ATP-BINDING PROTEIN"/>
    <property type="match status" value="1"/>
</dbReference>
<dbReference type="SMART" id="SM00382">
    <property type="entry name" value="AAA"/>
    <property type="match status" value="1"/>
</dbReference>
<dbReference type="GO" id="GO:0005524">
    <property type="term" value="F:ATP binding"/>
    <property type="evidence" value="ECO:0007669"/>
    <property type="project" value="UniProtKB-KW"/>
</dbReference>
<evidence type="ECO:0000313" key="11">
    <source>
        <dbReference type="EMBL" id="GEP61180.1"/>
    </source>
</evidence>
<dbReference type="OrthoDB" id="9805029at2"/>
<keyword evidence="7 9" id="KW-1133">Transmembrane helix</keyword>
<feature type="transmembrane region" description="Helical" evidence="9">
    <location>
        <begin position="206"/>
        <end position="224"/>
    </location>
</feature>
<evidence type="ECO:0000313" key="12">
    <source>
        <dbReference type="Proteomes" id="UP000321058"/>
    </source>
</evidence>
<dbReference type="GO" id="GO:0015658">
    <property type="term" value="F:branched-chain amino acid transmembrane transporter activity"/>
    <property type="evidence" value="ECO:0007669"/>
    <property type="project" value="InterPro"/>
</dbReference>
<gene>
    <name evidence="11" type="ORF">RSO01_83460</name>
</gene>
<evidence type="ECO:0000256" key="4">
    <source>
        <dbReference type="ARBA" id="ARBA00022692"/>
    </source>
</evidence>
<dbReference type="CDD" id="cd06581">
    <property type="entry name" value="TM_PBP1_LivM_like"/>
    <property type="match status" value="1"/>
</dbReference>
<dbReference type="Pfam" id="PF12399">
    <property type="entry name" value="BCA_ABC_TP_C"/>
    <property type="match status" value="1"/>
</dbReference>
<keyword evidence="12" id="KW-1185">Reference proteome</keyword>
<accession>A0A512NQG1</accession>
<dbReference type="GO" id="GO:0005886">
    <property type="term" value="C:plasma membrane"/>
    <property type="evidence" value="ECO:0007669"/>
    <property type="project" value="UniProtKB-SubCell"/>
</dbReference>
<evidence type="ECO:0000256" key="5">
    <source>
        <dbReference type="ARBA" id="ARBA00022741"/>
    </source>
</evidence>
<feature type="transmembrane region" description="Helical" evidence="9">
    <location>
        <begin position="34"/>
        <end position="51"/>
    </location>
</feature>
<dbReference type="Proteomes" id="UP000321058">
    <property type="component" value="Unassembled WGS sequence"/>
</dbReference>
<dbReference type="Gene3D" id="3.40.50.300">
    <property type="entry name" value="P-loop containing nucleotide triphosphate hydrolases"/>
    <property type="match status" value="1"/>
</dbReference>
<dbReference type="GO" id="GO:0016887">
    <property type="term" value="F:ATP hydrolysis activity"/>
    <property type="evidence" value="ECO:0007669"/>
    <property type="project" value="InterPro"/>
</dbReference>
<evidence type="ECO:0000256" key="8">
    <source>
        <dbReference type="ARBA" id="ARBA00023136"/>
    </source>
</evidence>
<name>A0A512NQG1_9HYPH</name>
<dbReference type="CDD" id="cd03219">
    <property type="entry name" value="ABC_Mj1267_LivG_branched"/>
    <property type="match status" value="1"/>
</dbReference>
<dbReference type="InterPro" id="IPR003439">
    <property type="entry name" value="ABC_transporter-like_ATP-bd"/>
</dbReference>
<feature type="transmembrane region" description="Helical" evidence="9">
    <location>
        <begin position="157"/>
        <end position="176"/>
    </location>
</feature>
<reference evidence="11 12" key="1">
    <citation type="submission" date="2019-07" db="EMBL/GenBank/DDBJ databases">
        <title>Whole genome shotgun sequence of Reyranella soli NBRC 108950.</title>
        <authorList>
            <person name="Hosoyama A."/>
            <person name="Uohara A."/>
            <person name="Ohji S."/>
            <person name="Ichikawa N."/>
        </authorList>
    </citation>
    <scope>NUCLEOTIDE SEQUENCE [LARGE SCALE GENOMIC DNA]</scope>
    <source>
        <strain evidence="11 12">NBRC 108950</strain>
    </source>
</reference>
<evidence type="ECO:0000256" key="3">
    <source>
        <dbReference type="ARBA" id="ARBA00022475"/>
    </source>
</evidence>
<keyword evidence="8 9" id="KW-0472">Membrane</keyword>
<dbReference type="InterPro" id="IPR001851">
    <property type="entry name" value="ABC_transp_permease"/>
</dbReference>
<feature type="transmembrane region" description="Helical" evidence="9">
    <location>
        <begin position="58"/>
        <end position="75"/>
    </location>
</feature>
<keyword evidence="2" id="KW-0813">Transport</keyword>
<dbReference type="PROSITE" id="PS50893">
    <property type="entry name" value="ABC_TRANSPORTER_2"/>
    <property type="match status" value="1"/>
</dbReference>
<dbReference type="Pfam" id="PF02653">
    <property type="entry name" value="BPD_transp_2"/>
    <property type="match status" value="1"/>
</dbReference>
<evidence type="ECO:0000256" key="2">
    <source>
        <dbReference type="ARBA" id="ARBA00022448"/>
    </source>
</evidence>
<feature type="transmembrane region" description="Helical" evidence="9">
    <location>
        <begin position="109"/>
        <end position="126"/>
    </location>
</feature>
<evidence type="ECO:0000256" key="1">
    <source>
        <dbReference type="ARBA" id="ARBA00004651"/>
    </source>
</evidence>
<feature type="transmembrane region" description="Helical" evidence="9">
    <location>
        <begin position="81"/>
        <end position="102"/>
    </location>
</feature>
<comment type="subcellular location">
    <subcellularLocation>
        <location evidence="1">Cell membrane</location>
        <topology evidence="1">Multi-pass membrane protein</topology>
    </subcellularLocation>
</comment>
<evidence type="ECO:0000256" key="7">
    <source>
        <dbReference type="ARBA" id="ARBA00022989"/>
    </source>
</evidence>
<feature type="transmembrane region" description="Helical" evidence="9">
    <location>
        <begin position="244"/>
        <end position="268"/>
    </location>
</feature>
<dbReference type="Pfam" id="PF00005">
    <property type="entry name" value="ABC_tran"/>
    <property type="match status" value="1"/>
</dbReference>
<proteinExistence type="predicted"/>
<organism evidence="11 12">
    <name type="scientific">Reyranella soli</name>
    <dbReference type="NCBI Taxonomy" id="1230389"/>
    <lineage>
        <taxon>Bacteria</taxon>
        <taxon>Pseudomonadati</taxon>
        <taxon>Pseudomonadota</taxon>
        <taxon>Alphaproteobacteria</taxon>
        <taxon>Hyphomicrobiales</taxon>
        <taxon>Reyranellaceae</taxon>
        <taxon>Reyranella</taxon>
    </lineage>
</organism>
<evidence type="ECO:0000256" key="6">
    <source>
        <dbReference type="ARBA" id="ARBA00022840"/>
    </source>
</evidence>